<organism evidence="2 3">
    <name type="scientific">Flavobacterium chungangensis</name>
    <dbReference type="NCBI Taxonomy" id="2708132"/>
    <lineage>
        <taxon>Bacteria</taxon>
        <taxon>Pseudomonadati</taxon>
        <taxon>Bacteroidota</taxon>
        <taxon>Flavobacteriia</taxon>
        <taxon>Flavobacteriales</taxon>
        <taxon>Flavobacteriaceae</taxon>
        <taxon>Flavobacterium</taxon>
    </lineage>
</organism>
<reference evidence="3" key="1">
    <citation type="journal article" date="2019" name="Int. J. Syst. Evol. Microbiol.">
        <title>The Global Catalogue of Microorganisms (GCM) 10K type strain sequencing project: providing services to taxonomists for standard genome sequencing and annotation.</title>
        <authorList>
            <consortium name="The Broad Institute Genomics Platform"/>
            <consortium name="The Broad Institute Genome Sequencing Center for Infectious Disease"/>
            <person name="Wu L."/>
            <person name="Ma J."/>
        </authorList>
    </citation>
    <scope>NUCLEOTIDE SEQUENCE [LARGE SCALE GENOMIC DNA]</scope>
    <source>
        <strain evidence="3">NBRC 103627</strain>
    </source>
</reference>
<protein>
    <submittedName>
        <fullName evidence="2">RHS repeat domain-containing protein</fullName>
    </submittedName>
</protein>
<dbReference type="EMBL" id="JBHSFY010000009">
    <property type="protein sequence ID" value="MFC4478387.1"/>
    <property type="molecule type" value="Genomic_DNA"/>
</dbReference>
<dbReference type="Proteomes" id="UP001596003">
    <property type="component" value="Unassembled WGS sequence"/>
</dbReference>
<name>A0ABV8ZHV6_9FLAO</name>
<dbReference type="RefSeq" id="WP_379798951.1">
    <property type="nucleotide sequence ID" value="NZ_JBHSFY010000009.1"/>
</dbReference>
<feature type="chain" id="PRO_5045613472" evidence="1">
    <location>
        <begin position="19"/>
        <end position="1072"/>
    </location>
</feature>
<feature type="signal peptide" evidence="1">
    <location>
        <begin position="1"/>
        <end position="18"/>
    </location>
</feature>
<sequence length="1072" mass="119146">MLKFLCLLMITFSISVNAQNDTDEIQPNYTPPSPATASLGSFGNIPVGLNTGKPNINLEIYNLKEGSISIPISISYSSSGVAVDAVSSQLGLEWNLISSGVVSRQINGFDDLRTDFFSPDPETSEFCMVRSQLASTTAKSNTEKDIYSYSAFGISGKFIFDGDNIREIRPTKNKIELLYASGVNGSVLKYFKITDTNGTEFYFGDADTAIEISNNKNLCGNSIQTSGQTGWYLTKIKKIDGTVASFKYTIKSYSFNQAYSQMARSQGEVVLSPASVSVPCVSSVVNHSVPFLEEIRINDKRIVFEYEKLDLTIRDSDQLTKMTVFKNDTEVFKSFDFSYYLLSRNTSSDVLNPYTTSSGVNNKLIFLKEIKEYTSDRSAFIPKYSFEYYSPEMLPPRFSFSKDIYGYYNAARNSNFVYNNIGPLDPLLYQPFSTVKSNRDANVNTVKYGMLKSITYPTKGYTEIFYEPNYVEVEKRIFPQAIPVSANHQAEAGDRERVEKESDPIQIKFDQTAVLNGWAEENLIDGERCTNVIAKGASCTVQLINVLTGEVVKSVTADPSFSMEVSLKAGVTYKIKITTMVSCMNAEGRLSYYNEPMRTVRVLEPVAGVRVKRTVDHDDNNHEVVKEYYYHDLDCDNCSSGYFATSNPAGVNNVDLKVSGANAQYTMHSSPKKPLSSFDGIVVSYGKVIESEGINYANGGVLHVFDNNMDEEPAPVCYEYLRGASFSNGFSNGEVSTFKFRKEGVITVPLMLEEMFYGHNPSLDVAFNNFYGGVAGSLVAIGTGGDGGLNGPGITTEPFFDFNIYQTRIEWHYLAQKRTTVYDLNGKNGITTVVDYSYDNPAHLQLTSQSTTNSKGEKTKAKFFYALDPEMNGKPFINEMIAKNVVEVPLNILTFNGDDKISEKLNVYEMSSETGSLLVPKYVYANKGMNPIDVSQDLKITFNKYDEKGNVLQYTLEGGMPVCIIWGYNKTQPVAKIENASYAEVSGYVSTIQDQSNTANESALIGGLNGLRTALPNAMVTTYTYKPLIGISTITDPKGMVTSYEYDDFNRLKLIKNNNGEIISENIYHYKN</sequence>
<proteinExistence type="predicted"/>
<accession>A0ABV8ZHV6</accession>
<keyword evidence="3" id="KW-1185">Reference proteome</keyword>
<keyword evidence="1" id="KW-0732">Signal</keyword>
<evidence type="ECO:0000256" key="1">
    <source>
        <dbReference type="SAM" id="SignalP"/>
    </source>
</evidence>
<evidence type="ECO:0000313" key="3">
    <source>
        <dbReference type="Proteomes" id="UP001596003"/>
    </source>
</evidence>
<gene>
    <name evidence="2" type="ORF">ACFO3N_15040</name>
</gene>
<evidence type="ECO:0000313" key="2">
    <source>
        <dbReference type="EMBL" id="MFC4478387.1"/>
    </source>
</evidence>
<comment type="caution">
    <text evidence="2">The sequence shown here is derived from an EMBL/GenBank/DDBJ whole genome shotgun (WGS) entry which is preliminary data.</text>
</comment>
<dbReference type="Gene3D" id="2.180.10.10">
    <property type="entry name" value="RHS repeat-associated core"/>
    <property type="match status" value="1"/>
</dbReference>